<protein>
    <submittedName>
        <fullName evidence="6">Flagellar hook-associated protein 3 FlgL</fullName>
    </submittedName>
</protein>
<evidence type="ECO:0000259" key="5">
    <source>
        <dbReference type="Pfam" id="PF00669"/>
    </source>
</evidence>
<accession>A0A7W8G7U6</accession>
<keyword evidence="6" id="KW-0966">Cell projection</keyword>
<comment type="subcellular location">
    <subcellularLocation>
        <location evidence="2">Periplasmic flagellum</location>
    </subcellularLocation>
</comment>
<proteinExistence type="predicted"/>
<dbReference type="GO" id="GO:0055040">
    <property type="term" value="C:periplasmic flagellum"/>
    <property type="evidence" value="ECO:0007669"/>
    <property type="project" value="UniProtKB-SubCell"/>
</dbReference>
<dbReference type="InterPro" id="IPR001492">
    <property type="entry name" value="Flagellin"/>
</dbReference>
<dbReference type="Proteomes" id="UP000518887">
    <property type="component" value="Unassembled WGS sequence"/>
</dbReference>
<dbReference type="GO" id="GO:0071973">
    <property type="term" value="P:bacterial-type flagellum-dependent cell motility"/>
    <property type="evidence" value="ECO:0007669"/>
    <property type="project" value="InterPro"/>
</dbReference>
<keyword evidence="4" id="KW-0975">Bacterial flagellum</keyword>
<keyword evidence="3" id="KW-0574">Periplasm</keyword>
<dbReference type="Pfam" id="PF00669">
    <property type="entry name" value="Flagellin_N"/>
    <property type="match status" value="1"/>
</dbReference>
<dbReference type="SUPFAM" id="SSF64518">
    <property type="entry name" value="Phase 1 flagellin"/>
    <property type="match status" value="1"/>
</dbReference>
<comment type="function">
    <text evidence="1">Component of the core of the flagella.</text>
</comment>
<keyword evidence="7" id="KW-1185">Reference proteome</keyword>
<evidence type="ECO:0000256" key="3">
    <source>
        <dbReference type="ARBA" id="ARBA00022764"/>
    </source>
</evidence>
<dbReference type="GO" id="GO:0009424">
    <property type="term" value="C:bacterial-type flagellum hook"/>
    <property type="evidence" value="ECO:0007669"/>
    <property type="project" value="InterPro"/>
</dbReference>
<evidence type="ECO:0000256" key="4">
    <source>
        <dbReference type="ARBA" id="ARBA00023143"/>
    </source>
</evidence>
<name>A0A7W8G7U6_9SPIR</name>
<dbReference type="InterPro" id="IPR010810">
    <property type="entry name" value="Flagellin_hook_IN_motif"/>
</dbReference>
<gene>
    <name evidence="6" type="ORF">HNP76_000729</name>
</gene>
<dbReference type="InterPro" id="IPR001029">
    <property type="entry name" value="Flagellin_N"/>
</dbReference>
<dbReference type="Pfam" id="PF07196">
    <property type="entry name" value="Flagellin_IN"/>
    <property type="match status" value="1"/>
</dbReference>
<evidence type="ECO:0000256" key="1">
    <source>
        <dbReference type="ARBA" id="ARBA00004095"/>
    </source>
</evidence>
<dbReference type="PANTHER" id="PTHR42792">
    <property type="entry name" value="FLAGELLIN"/>
    <property type="match status" value="1"/>
</dbReference>
<evidence type="ECO:0000313" key="6">
    <source>
        <dbReference type="EMBL" id="MBB5225385.1"/>
    </source>
</evidence>
<dbReference type="AlphaFoldDB" id="A0A7W8G7U6"/>
<keyword evidence="6" id="KW-0282">Flagellum</keyword>
<dbReference type="NCBIfam" id="TIGR02550">
    <property type="entry name" value="flagell_flgL"/>
    <property type="match status" value="1"/>
</dbReference>
<reference evidence="6 7" key="1">
    <citation type="submission" date="2020-08" db="EMBL/GenBank/DDBJ databases">
        <title>Genomic Encyclopedia of Type Strains, Phase IV (KMG-IV): sequencing the most valuable type-strain genomes for metagenomic binning, comparative biology and taxonomic classification.</title>
        <authorList>
            <person name="Goeker M."/>
        </authorList>
    </citation>
    <scope>NUCLEOTIDE SEQUENCE [LARGE SCALE GENOMIC DNA]</scope>
    <source>
        <strain evidence="6 7">DSM 103462</strain>
    </source>
</reference>
<sequence>MPTRISSQLNNNQTQYNLRRQEVKRAKIDHQIGTQSRISSLRDDPIAAGHLVKYQSYLTRVNNFEKNATTLSDQYLYREGYMTNSLEIMQRVRELAVTGANGVYTKEDMRNMAVEVNELLGELIQNANAVSPDGNSLFAGTNSNIRAFDVDMGAIEGSTVPLISAVHYNGTIDQNLVEVDENKYIAVESAGNRIFWAENQRLFGGRDAREWQAQNDSVISVDGQKIVVETGDNVYSLVSKINASGAAVKASLDPITHGLNLTTTDARQLWLEDVSGSALNELGIIKDSSQHPPYNIGDSVRVSGGSLFDTVIALRDAMFAGDGEAIGGRVLASLDAGINTLVTRVAKSGSEYERLQNDMTRNSAVALNVTGQISREGDLDLTKAITDEKMLEYTQNATLSTAGKMYSSTLLNYMR</sequence>
<evidence type="ECO:0000256" key="2">
    <source>
        <dbReference type="ARBA" id="ARBA00004631"/>
    </source>
</evidence>
<comment type="caution">
    <text evidence="6">The sequence shown here is derived from an EMBL/GenBank/DDBJ whole genome shotgun (WGS) entry which is preliminary data.</text>
</comment>
<dbReference type="RefSeq" id="WP_184657616.1">
    <property type="nucleotide sequence ID" value="NZ_CP031518.1"/>
</dbReference>
<dbReference type="GO" id="GO:0005198">
    <property type="term" value="F:structural molecule activity"/>
    <property type="evidence" value="ECO:0007669"/>
    <property type="project" value="InterPro"/>
</dbReference>
<keyword evidence="6" id="KW-0969">Cilium</keyword>
<organism evidence="6 7">
    <name type="scientific">Treponema ruminis</name>
    <dbReference type="NCBI Taxonomy" id="744515"/>
    <lineage>
        <taxon>Bacteria</taxon>
        <taxon>Pseudomonadati</taxon>
        <taxon>Spirochaetota</taxon>
        <taxon>Spirochaetia</taxon>
        <taxon>Spirochaetales</taxon>
        <taxon>Treponemataceae</taxon>
        <taxon>Treponema</taxon>
    </lineage>
</organism>
<feature type="domain" description="Flagellin N-terminal" evidence="5">
    <location>
        <begin position="5"/>
        <end position="142"/>
    </location>
</feature>
<evidence type="ECO:0000313" key="7">
    <source>
        <dbReference type="Proteomes" id="UP000518887"/>
    </source>
</evidence>
<dbReference type="NCBIfam" id="NF005187">
    <property type="entry name" value="PRK06663.1"/>
    <property type="match status" value="1"/>
</dbReference>
<dbReference type="PANTHER" id="PTHR42792:SF1">
    <property type="entry name" value="FLAGELLAR HOOK-ASSOCIATED PROTEIN 3"/>
    <property type="match status" value="1"/>
</dbReference>
<dbReference type="Gene3D" id="1.20.1330.10">
    <property type="entry name" value="f41 fragment of flagellin, N-terminal domain"/>
    <property type="match status" value="1"/>
</dbReference>
<dbReference type="InterPro" id="IPR013384">
    <property type="entry name" value="Flagell_FlgL"/>
</dbReference>
<dbReference type="EMBL" id="JACHFQ010000002">
    <property type="protein sequence ID" value="MBB5225385.1"/>
    <property type="molecule type" value="Genomic_DNA"/>
</dbReference>